<keyword evidence="1" id="KW-0472">Membrane</keyword>
<reference evidence="3" key="1">
    <citation type="submission" date="2020-08" db="EMBL/GenBank/DDBJ databases">
        <title>Genome public.</title>
        <authorList>
            <person name="Liu C."/>
            <person name="Sun Q."/>
        </authorList>
    </citation>
    <scope>NUCLEOTIDE SEQUENCE</scope>
    <source>
        <strain evidence="3">NSJ-23</strain>
    </source>
</reference>
<accession>A0A8J6JAF6</accession>
<dbReference type="Pfam" id="PF14317">
    <property type="entry name" value="YcxB"/>
    <property type="match status" value="1"/>
</dbReference>
<evidence type="ECO:0000313" key="4">
    <source>
        <dbReference type="Proteomes" id="UP000628736"/>
    </source>
</evidence>
<organism evidence="3 4">
    <name type="scientific">Flintibacter hominis</name>
    <dbReference type="NCBI Taxonomy" id="2763048"/>
    <lineage>
        <taxon>Bacteria</taxon>
        <taxon>Bacillati</taxon>
        <taxon>Bacillota</taxon>
        <taxon>Clostridia</taxon>
        <taxon>Eubacteriales</taxon>
        <taxon>Flintibacter</taxon>
    </lineage>
</organism>
<keyword evidence="4" id="KW-1185">Reference proteome</keyword>
<feature type="transmembrane region" description="Helical" evidence="1">
    <location>
        <begin position="54"/>
        <end position="74"/>
    </location>
</feature>
<evidence type="ECO:0000259" key="2">
    <source>
        <dbReference type="Pfam" id="PF14317"/>
    </source>
</evidence>
<feature type="domain" description="YcxB-like C-terminal" evidence="2">
    <location>
        <begin position="106"/>
        <end position="158"/>
    </location>
</feature>
<evidence type="ECO:0000256" key="1">
    <source>
        <dbReference type="SAM" id="Phobius"/>
    </source>
</evidence>
<dbReference type="RefSeq" id="WP_186852685.1">
    <property type="nucleotide sequence ID" value="NZ_JACOPO010000004.1"/>
</dbReference>
<proteinExistence type="predicted"/>
<evidence type="ECO:0000313" key="3">
    <source>
        <dbReference type="EMBL" id="MBC5722598.1"/>
    </source>
</evidence>
<keyword evidence="1" id="KW-0812">Transmembrane</keyword>
<comment type="caution">
    <text evidence="3">The sequence shown here is derived from an EMBL/GenBank/DDBJ whole genome shotgun (WGS) entry which is preliminary data.</text>
</comment>
<protein>
    <submittedName>
        <fullName evidence="3">YcxB family protein</fullName>
    </submittedName>
</protein>
<dbReference type="Proteomes" id="UP000628736">
    <property type="component" value="Unassembled WGS sequence"/>
</dbReference>
<sequence length="169" mass="19157">MKITNETVYDWGAYVAMNRMVTRATHRGQSIALRVLFAALALLLLFAARFQFTGILQVLLALLGAVILLWTLFLNQLRALLMVKLIMKGVKVFTNTFDQEGWTVAGVGGGEQRMSYDDIASILEGDRYFILLEDSRRGYILDKRTFASGELERFRSLIQSKTKKTIQNV</sequence>
<dbReference type="AlphaFoldDB" id="A0A8J6JAF6"/>
<name>A0A8J6JAF6_9FIRM</name>
<gene>
    <name evidence="3" type="ORF">H8S11_07215</name>
</gene>
<dbReference type="InterPro" id="IPR025588">
    <property type="entry name" value="YcxB-like_C"/>
</dbReference>
<dbReference type="EMBL" id="JACOPO010000004">
    <property type="protein sequence ID" value="MBC5722598.1"/>
    <property type="molecule type" value="Genomic_DNA"/>
</dbReference>
<keyword evidence="1" id="KW-1133">Transmembrane helix</keyword>
<feature type="transmembrane region" description="Helical" evidence="1">
    <location>
        <begin position="31"/>
        <end position="48"/>
    </location>
</feature>